<evidence type="ECO:0000256" key="1">
    <source>
        <dbReference type="SAM" id="MobiDB-lite"/>
    </source>
</evidence>
<proteinExistence type="predicted"/>
<organism evidence="2 3">
    <name type="scientific">Chironomus riparius</name>
    <dbReference type="NCBI Taxonomy" id="315576"/>
    <lineage>
        <taxon>Eukaryota</taxon>
        <taxon>Metazoa</taxon>
        <taxon>Ecdysozoa</taxon>
        <taxon>Arthropoda</taxon>
        <taxon>Hexapoda</taxon>
        <taxon>Insecta</taxon>
        <taxon>Pterygota</taxon>
        <taxon>Neoptera</taxon>
        <taxon>Endopterygota</taxon>
        <taxon>Diptera</taxon>
        <taxon>Nematocera</taxon>
        <taxon>Chironomoidea</taxon>
        <taxon>Chironomidae</taxon>
        <taxon>Chironominae</taxon>
        <taxon>Chironomus</taxon>
    </lineage>
</organism>
<name>A0A9N9WRT0_9DIPT</name>
<keyword evidence="3" id="KW-1185">Reference proteome</keyword>
<dbReference type="EMBL" id="OU895878">
    <property type="protein sequence ID" value="CAG9803648.1"/>
    <property type="molecule type" value="Genomic_DNA"/>
</dbReference>
<reference evidence="2" key="1">
    <citation type="submission" date="2022-01" db="EMBL/GenBank/DDBJ databases">
        <authorList>
            <person name="King R."/>
        </authorList>
    </citation>
    <scope>NUCLEOTIDE SEQUENCE</scope>
</reference>
<dbReference type="Proteomes" id="UP001153620">
    <property type="component" value="Chromosome 2"/>
</dbReference>
<feature type="compositionally biased region" description="Polar residues" evidence="1">
    <location>
        <begin position="250"/>
        <end position="259"/>
    </location>
</feature>
<dbReference type="AlphaFoldDB" id="A0A9N9WRT0"/>
<gene>
    <name evidence="2" type="ORF">CHIRRI_LOCUS6546</name>
</gene>
<sequence>MKLLKIYLINCPNTAESQIYCIKHEKTEDLHVLKEKIFLRCPSLKEVLYEPQIYWFDLECDKIMIACEDDLKFFLNESEVTKLIFDYKCYSQDSSRKRHLTDDESSESSRRIRRKLQEIDLDSESSMDTDELNEKDIESQIIPTQSIILTTEEQPVPSTSQAIQNDQNVNVLSVEIIQSADEVDGKQSDVNNEKTEKTANEEIAEIIEESNAQSEVPKKRKISDSNKIVISDSSDDEEDTRRNRRHSDGHYSSSYSFAYSGNGGRFEQRSSFDDNFRQFNHHRTYNQYRPRYRDEQFENMNRIFQNAQAMRENVLRNADSLRQNTIRNIRNSATILPQILSSFQSHFRPLFQQPGFNSQPRYPRNHRH</sequence>
<accession>A0A9N9WRT0</accession>
<feature type="region of interest" description="Disordered" evidence="1">
    <location>
        <begin position="206"/>
        <end position="259"/>
    </location>
</feature>
<reference evidence="2" key="2">
    <citation type="submission" date="2022-10" db="EMBL/GenBank/DDBJ databases">
        <authorList>
            <consortium name="ENA_rothamsted_submissions"/>
            <consortium name="culmorum"/>
            <person name="King R."/>
        </authorList>
    </citation>
    <scope>NUCLEOTIDE SEQUENCE</scope>
</reference>
<evidence type="ECO:0000313" key="3">
    <source>
        <dbReference type="Proteomes" id="UP001153620"/>
    </source>
</evidence>
<evidence type="ECO:0000313" key="2">
    <source>
        <dbReference type="EMBL" id="CAG9803648.1"/>
    </source>
</evidence>
<dbReference type="OrthoDB" id="7791555at2759"/>
<protein>
    <submittedName>
        <fullName evidence="2">Uncharacterized protein</fullName>
    </submittedName>
</protein>